<dbReference type="Proteomes" id="UP000250006">
    <property type="component" value="Unassembled WGS sequence"/>
</dbReference>
<comment type="similarity">
    <text evidence="3">Belongs to the CoaE family.</text>
</comment>
<comment type="subcellular location">
    <subcellularLocation>
        <location evidence="3">Cytoplasm</location>
    </subcellularLocation>
</comment>
<proteinExistence type="inferred from homology"/>
<dbReference type="SMART" id="SM00382">
    <property type="entry name" value="AAA"/>
    <property type="match status" value="1"/>
</dbReference>
<organism evidence="6 7">
    <name type="scientific">Actinomyces bovis</name>
    <dbReference type="NCBI Taxonomy" id="1658"/>
    <lineage>
        <taxon>Bacteria</taxon>
        <taxon>Bacillati</taxon>
        <taxon>Actinomycetota</taxon>
        <taxon>Actinomycetes</taxon>
        <taxon>Actinomycetales</taxon>
        <taxon>Actinomycetaceae</taxon>
        <taxon>Actinomyces</taxon>
    </lineage>
</organism>
<evidence type="ECO:0000313" key="7">
    <source>
        <dbReference type="Proteomes" id="UP000250006"/>
    </source>
</evidence>
<dbReference type="PROSITE" id="PS51219">
    <property type="entry name" value="DPCK"/>
    <property type="match status" value="1"/>
</dbReference>
<dbReference type="NCBIfam" id="TIGR00152">
    <property type="entry name" value="dephospho-CoA kinase"/>
    <property type="match status" value="1"/>
</dbReference>
<evidence type="ECO:0000256" key="4">
    <source>
        <dbReference type="NCBIfam" id="TIGR00152"/>
    </source>
</evidence>
<dbReference type="HAMAP" id="MF_00376">
    <property type="entry name" value="Dephospho_CoA_kinase"/>
    <property type="match status" value="1"/>
</dbReference>
<evidence type="ECO:0000259" key="5">
    <source>
        <dbReference type="SMART" id="SM00382"/>
    </source>
</evidence>
<feature type="domain" description="AAA+ ATPase" evidence="5">
    <location>
        <begin position="19"/>
        <end position="133"/>
    </location>
</feature>
<dbReference type="InterPro" id="IPR001977">
    <property type="entry name" value="Depp_CoAkinase"/>
</dbReference>
<dbReference type="RefSeq" id="WP_170166887.1">
    <property type="nucleotide sequence ID" value="NZ_UAPQ01000001.1"/>
</dbReference>
<dbReference type="SUPFAM" id="SSF52540">
    <property type="entry name" value="P-loop containing nucleoside triphosphate hydrolases"/>
    <property type="match status" value="1"/>
</dbReference>
<dbReference type="InterPro" id="IPR003593">
    <property type="entry name" value="AAA+_ATPase"/>
</dbReference>
<keyword evidence="7" id="KW-1185">Reference proteome</keyword>
<evidence type="ECO:0000256" key="2">
    <source>
        <dbReference type="ARBA" id="ARBA00022840"/>
    </source>
</evidence>
<dbReference type="PANTHER" id="PTHR10695">
    <property type="entry name" value="DEPHOSPHO-COA KINASE-RELATED"/>
    <property type="match status" value="1"/>
</dbReference>
<dbReference type="GO" id="GO:0004140">
    <property type="term" value="F:dephospho-CoA kinase activity"/>
    <property type="evidence" value="ECO:0007669"/>
    <property type="project" value="UniProtKB-EC"/>
</dbReference>
<keyword evidence="3" id="KW-0173">Coenzyme A biosynthesis</keyword>
<accession>A0ABY1VJV1</accession>
<keyword evidence="1 3" id="KW-0547">Nucleotide-binding</keyword>
<dbReference type="PANTHER" id="PTHR10695:SF46">
    <property type="entry name" value="BIFUNCTIONAL COENZYME A SYNTHASE-RELATED"/>
    <property type="match status" value="1"/>
</dbReference>
<keyword evidence="3" id="KW-0963">Cytoplasm</keyword>
<feature type="binding site" evidence="3">
    <location>
        <begin position="30"/>
        <end position="35"/>
    </location>
    <ligand>
        <name>ATP</name>
        <dbReference type="ChEBI" id="CHEBI:30616"/>
    </ligand>
</feature>
<dbReference type="NCBIfam" id="NF002879">
    <property type="entry name" value="PRK03333.1"/>
    <property type="match status" value="1"/>
</dbReference>
<name>A0ABY1VJV1_9ACTO</name>
<evidence type="ECO:0000313" key="6">
    <source>
        <dbReference type="EMBL" id="SPT52384.1"/>
    </source>
</evidence>
<dbReference type="CDD" id="cd02022">
    <property type="entry name" value="DPCK"/>
    <property type="match status" value="1"/>
</dbReference>
<reference evidence="6 7" key="1">
    <citation type="submission" date="2018-06" db="EMBL/GenBank/DDBJ databases">
        <authorList>
            <consortium name="Pathogen Informatics"/>
            <person name="Doyle S."/>
        </authorList>
    </citation>
    <scope>NUCLEOTIDE SEQUENCE [LARGE SCALE GENOMIC DNA]</scope>
    <source>
        <strain evidence="6 7">NCTC11535</strain>
    </source>
</reference>
<sequence>MVSEGRQLSTVVEASQNNRALLVGLTGGIGSGKSTVARMLADKGAFVVDADALARQVLAPGSLALAEVREQFGDQVFYPDGSLNRGALGRVVFADESARARLEAITLPRISAAAQQRLAQARVGQVAVYDVPLLVEQRLAEQFDVVVVVEASAANRLARLDARGLSREEALARMANQASDAQRRAVADVVLDNSGTLAALQEQVDRLWERLQGISKP</sequence>
<dbReference type="EC" id="2.7.1.24" evidence="3 4"/>
<gene>
    <name evidence="3 6" type="primary">coaE</name>
    <name evidence="6" type="ORF">NCTC11535_00031</name>
</gene>
<dbReference type="Gene3D" id="3.40.50.300">
    <property type="entry name" value="P-loop containing nucleotide triphosphate hydrolases"/>
    <property type="match status" value="1"/>
</dbReference>
<protein>
    <recommendedName>
        <fullName evidence="3 4">Dephospho-CoA kinase</fullName>
        <ecNumber evidence="3 4">2.7.1.24</ecNumber>
    </recommendedName>
    <alternativeName>
        <fullName evidence="3">Dephosphocoenzyme A kinase</fullName>
    </alternativeName>
</protein>
<comment type="caution">
    <text evidence="6">The sequence shown here is derived from an EMBL/GenBank/DDBJ whole genome shotgun (WGS) entry which is preliminary data.</text>
</comment>
<dbReference type="InterPro" id="IPR027417">
    <property type="entry name" value="P-loop_NTPase"/>
</dbReference>
<evidence type="ECO:0000256" key="1">
    <source>
        <dbReference type="ARBA" id="ARBA00022741"/>
    </source>
</evidence>
<evidence type="ECO:0000256" key="3">
    <source>
        <dbReference type="HAMAP-Rule" id="MF_00376"/>
    </source>
</evidence>
<keyword evidence="3 6" id="KW-0808">Transferase</keyword>
<comment type="pathway">
    <text evidence="3">Cofactor biosynthesis; coenzyme A biosynthesis; CoA from (R)-pantothenate: step 5/5.</text>
</comment>
<comment type="catalytic activity">
    <reaction evidence="3">
        <text>3'-dephospho-CoA + ATP = ADP + CoA + H(+)</text>
        <dbReference type="Rhea" id="RHEA:18245"/>
        <dbReference type="ChEBI" id="CHEBI:15378"/>
        <dbReference type="ChEBI" id="CHEBI:30616"/>
        <dbReference type="ChEBI" id="CHEBI:57287"/>
        <dbReference type="ChEBI" id="CHEBI:57328"/>
        <dbReference type="ChEBI" id="CHEBI:456216"/>
        <dbReference type="EC" id="2.7.1.24"/>
    </reaction>
</comment>
<keyword evidence="3 6" id="KW-0418">Kinase</keyword>
<dbReference type="EMBL" id="UAPQ01000001">
    <property type="protein sequence ID" value="SPT52384.1"/>
    <property type="molecule type" value="Genomic_DNA"/>
</dbReference>
<comment type="function">
    <text evidence="3">Catalyzes the phosphorylation of the 3'-hydroxyl group of dephosphocoenzyme A to form coenzyme A.</text>
</comment>
<keyword evidence="2 3" id="KW-0067">ATP-binding</keyword>
<dbReference type="Pfam" id="PF01121">
    <property type="entry name" value="CoaE"/>
    <property type="match status" value="1"/>
</dbReference>